<dbReference type="InterPro" id="IPR001611">
    <property type="entry name" value="Leu-rich_rpt"/>
</dbReference>
<evidence type="ECO:0000313" key="4">
    <source>
        <dbReference type="Proteomes" id="UP000886700"/>
    </source>
</evidence>
<keyword evidence="3" id="KW-1133">Transmembrane helix</keyword>
<keyword evidence="2" id="KW-0677">Repeat</keyword>
<dbReference type="Pfam" id="PF12799">
    <property type="entry name" value="LRR_4"/>
    <property type="match status" value="1"/>
</dbReference>
<dbReference type="RefSeq" id="XP_040596101.1">
    <property type="nucleotide sequence ID" value="XM_040740167.1"/>
</dbReference>
<evidence type="ECO:0000256" key="2">
    <source>
        <dbReference type="ARBA" id="ARBA00022737"/>
    </source>
</evidence>
<dbReference type="Proteomes" id="UP000886700">
    <property type="component" value="Unplaced"/>
</dbReference>
<gene>
    <name evidence="5 6" type="primary">Lrrc2</name>
</gene>
<keyword evidence="3" id="KW-0812">Transmembrane</keyword>
<organism evidence="4 6">
    <name type="scientific">Mesocricetus auratus</name>
    <name type="common">Golden hamster</name>
    <dbReference type="NCBI Taxonomy" id="10036"/>
    <lineage>
        <taxon>Eukaryota</taxon>
        <taxon>Metazoa</taxon>
        <taxon>Chordata</taxon>
        <taxon>Craniata</taxon>
        <taxon>Vertebrata</taxon>
        <taxon>Euteleostomi</taxon>
        <taxon>Mammalia</taxon>
        <taxon>Eutheria</taxon>
        <taxon>Euarchontoglires</taxon>
        <taxon>Glires</taxon>
        <taxon>Rodentia</taxon>
        <taxon>Myomorpha</taxon>
        <taxon>Muroidea</taxon>
        <taxon>Cricetidae</taxon>
        <taxon>Cricetinae</taxon>
        <taxon>Mesocricetus</taxon>
    </lineage>
</organism>
<proteinExistence type="predicted"/>
<dbReference type="GeneID" id="101832804"/>
<evidence type="ECO:0000256" key="3">
    <source>
        <dbReference type="SAM" id="Phobius"/>
    </source>
</evidence>
<dbReference type="SUPFAM" id="SSF52058">
    <property type="entry name" value="L domain-like"/>
    <property type="match status" value="1"/>
</dbReference>
<sequence>MWQQNFAAEGDVYRSRQPMHSCVVSSRPDWTIGDSATKTQTKRRWRLQIDLRRIKEEWDFVAECRRKGVPQAQYCKNGFVDTNTRLLDKIERNSVARQRSRVKDRDKRSNPFVFELSGAQWKELPDSLKEQTHLKEWHIHSTRIQTIPAYIKLFQAMKILDLPKNQITCLPAEIGRLKNLKELNVSFNHLRSIPPELGDCENLERLDCSGNLDLMELPFEKLFPVTPPKCRSAFNFDLIHPKTTKYYRPVCYIFVCVLYLIGIVVCAEGQSLETTIITVKKNNFQNSNTGRLNLLMY</sequence>
<evidence type="ECO:0000313" key="5">
    <source>
        <dbReference type="RefSeq" id="XP_040596101.1"/>
    </source>
</evidence>
<keyword evidence="3" id="KW-0472">Membrane</keyword>
<dbReference type="PANTHER" id="PTHR48051:SF16">
    <property type="entry name" value="LEUCINE-RICH REPEAT-CONTAINING PROTEIN 2"/>
    <property type="match status" value="1"/>
</dbReference>
<dbReference type="PROSITE" id="PS51450">
    <property type="entry name" value="LRR"/>
    <property type="match status" value="1"/>
</dbReference>
<dbReference type="InterPro" id="IPR032675">
    <property type="entry name" value="LRR_dom_sf"/>
</dbReference>
<dbReference type="Gene3D" id="3.80.10.10">
    <property type="entry name" value="Ribonuclease Inhibitor"/>
    <property type="match status" value="1"/>
</dbReference>
<dbReference type="InterPro" id="IPR003591">
    <property type="entry name" value="Leu-rich_rpt_typical-subtyp"/>
</dbReference>
<name>A0ABM2WZL9_MESAU</name>
<dbReference type="InterPro" id="IPR050216">
    <property type="entry name" value="LRR_domain-containing"/>
</dbReference>
<reference evidence="5 6" key="1">
    <citation type="submission" date="2025-05" db="UniProtKB">
        <authorList>
            <consortium name="RefSeq"/>
        </authorList>
    </citation>
    <scope>IDENTIFICATION</scope>
    <source>
        <tissue evidence="5 6">Liver</tissue>
    </source>
</reference>
<dbReference type="SMART" id="SM00369">
    <property type="entry name" value="LRR_TYP"/>
    <property type="match status" value="1"/>
</dbReference>
<protein>
    <submittedName>
        <fullName evidence="5 6">Leucine-rich repeat-containing protein 2 isoform X4</fullName>
    </submittedName>
</protein>
<keyword evidence="1" id="KW-0433">Leucine-rich repeat</keyword>
<evidence type="ECO:0000256" key="1">
    <source>
        <dbReference type="ARBA" id="ARBA00022614"/>
    </source>
</evidence>
<accession>A0ABM2WZL9</accession>
<dbReference type="RefSeq" id="XP_040596102.1">
    <property type="nucleotide sequence ID" value="XM_040740168.1"/>
</dbReference>
<keyword evidence="4" id="KW-1185">Reference proteome</keyword>
<feature type="transmembrane region" description="Helical" evidence="3">
    <location>
        <begin position="246"/>
        <end position="267"/>
    </location>
</feature>
<dbReference type="PANTHER" id="PTHR48051">
    <property type="match status" value="1"/>
</dbReference>
<evidence type="ECO:0000313" key="6">
    <source>
        <dbReference type="RefSeq" id="XP_040596102.1"/>
    </source>
</evidence>
<dbReference type="InterPro" id="IPR025875">
    <property type="entry name" value="Leu-rich_rpt_4"/>
</dbReference>